<reference evidence="5" key="2">
    <citation type="submission" date="2016-02" db="EMBL/GenBank/DDBJ databases">
        <title>Draft genome sequence of five rapidly growing Mycobacterium species.</title>
        <authorList>
            <person name="Katahira K."/>
            <person name="Gotou Y."/>
            <person name="Iida K."/>
            <person name="Ogura Y."/>
            <person name="Hayashi T."/>
        </authorList>
    </citation>
    <scope>NUCLEOTIDE SEQUENCE [LARGE SCALE GENOMIC DNA]</scope>
    <source>
        <strain evidence="5">JCM6362</strain>
    </source>
</reference>
<reference evidence="4 5" key="1">
    <citation type="journal article" date="2016" name="Genome Announc.">
        <title>Draft Genome Sequences of Five Rapidly Growing Mycobacterium Species, M. thermoresistibile, M. fortuitum subsp. acetamidolyticum, M. canariasense, M. brisbanense, and M. novocastrense.</title>
        <authorList>
            <person name="Katahira K."/>
            <person name="Ogura Y."/>
            <person name="Gotoh Y."/>
            <person name="Hayashi T."/>
        </authorList>
    </citation>
    <scope>NUCLEOTIDE SEQUENCE [LARGE SCALE GENOMIC DNA]</scope>
    <source>
        <strain evidence="4 5">JCM6362</strain>
    </source>
</reference>
<feature type="transmembrane region" description="Helical" evidence="3">
    <location>
        <begin position="18"/>
        <end position="41"/>
    </location>
</feature>
<keyword evidence="3" id="KW-1133">Transmembrane helix</keyword>
<evidence type="ECO:0000256" key="3">
    <source>
        <dbReference type="SAM" id="Phobius"/>
    </source>
</evidence>
<evidence type="ECO:0008006" key="6">
    <source>
        <dbReference type="Google" id="ProtNLM"/>
    </source>
</evidence>
<dbReference type="PANTHER" id="PTHR37042:SF4">
    <property type="entry name" value="OUTER MEMBRANE PROTEIN RV1973"/>
    <property type="match status" value="1"/>
</dbReference>
<dbReference type="RefSeq" id="WP_131588056.1">
    <property type="nucleotide sequence ID" value="NZ_BCTB01000018.1"/>
</dbReference>
<dbReference type="AlphaFoldDB" id="A0A117IMT9"/>
<dbReference type="Proteomes" id="UP000069654">
    <property type="component" value="Unassembled WGS sequence"/>
</dbReference>
<dbReference type="GO" id="GO:0016020">
    <property type="term" value="C:membrane"/>
    <property type="evidence" value="ECO:0007669"/>
    <property type="project" value="UniProtKB-SubCell"/>
</dbReference>
<protein>
    <recommendedName>
        <fullName evidence="6">MCE associated membrane protein</fullName>
    </recommendedName>
</protein>
<name>A0A117IMT9_MYCTH</name>
<evidence type="ECO:0000313" key="5">
    <source>
        <dbReference type="Proteomes" id="UP000069654"/>
    </source>
</evidence>
<dbReference type="STRING" id="1797.RMCT_2775"/>
<sequence length="175" mass="18233">MTTASDVTTAPAPASGRWVAVCLYGVLPASILLLGLAAGVLKWLDGKYGTVETARTAAVQAATDSTVTMLSYEPETVEGDLASARDRLTGDFKESYISLTEEVVIPGAKEQRISSAASVPAAAVVSATADKAVVLVYINQTTAVGDDPPTNLTSTARVTLDKVEGQWLISEFEPV</sequence>
<keyword evidence="2 3" id="KW-0472">Membrane</keyword>
<proteinExistence type="predicted"/>
<organism evidence="4 5">
    <name type="scientific">Mycolicibacterium thermoresistibile</name>
    <name type="common">Mycobacterium thermoresistibile</name>
    <dbReference type="NCBI Taxonomy" id="1797"/>
    <lineage>
        <taxon>Bacteria</taxon>
        <taxon>Bacillati</taxon>
        <taxon>Actinomycetota</taxon>
        <taxon>Actinomycetes</taxon>
        <taxon>Mycobacteriales</taxon>
        <taxon>Mycobacteriaceae</taxon>
        <taxon>Mycolicibacterium</taxon>
    </lineage>
</organism>
<comment type="caution">
    <text evidence="4">The sequence shown here is derived from an EMBL/GenBank/DDBJ whole genome shotgun (WGS) entry which is preliminary data.</text>
</comment>
<evidence type="ECO:0000313" key="4">
    <source>
        <dbReference type="EMBL" id="GAT15805.1"/>
    </source>
</evidence>
<dbReference type="PANTHER" id="PTHR37042">
    <property type="entry name" value="OUTER MEMBRANE PROTEIN RV1973"/>
    <property type="match status" value="1"/>
</dbReference>
<evidence type="ECO:0000256" key="2">
    <source>
        <dbReference type="ARBA" id="ARBA00023136"/>
    </source>
</evidence>
<gene>
    <name evidence="4" type="ORF">RMCT_2775</name>
</gene>
<accession>A0A117IMT9</accession>
<keyword evidence="3" id="KW-0812">Transmembrane</keyword>
<dbReference type="OrthoDB" id="3536396at2"/>
<evidence type="ECO:0000256" key="1">
    <source>
        <dbReference type="ARBA" id="ARBA00004370"/>
    </source>
</evidence>
<dbReference type="EMBL" id="BCTB01000018">
    <property type="protein sequence ID" value="GAT15805.1"/>
    <property type="molecule type" value="Genomic_DNA"/>
</dbReference>
<comment type="subcellular location">
    <subcellularLocation>
        <location evidence="1">Membrane</location>
    </subcellularLocation>
</comment>